<dbReference type="InterPro" id="IPR013216">
    <property type="entry name" value="Methyltransf_11"/>
</dbReference>
<sequence length="739" mass="84466">MIIALVIAAGLLGLTALLNFSYTKSIVIFAWSCFFKPFNGATDLNDQQAALESFYQSQASIYDITRSTLLKGREMMYAILFESLRFRILQIGGGTGWNIEMMDQYMSIAKFKAVYLIDLSPSLCKIARERIQAKKWSNVHVICADATAFAMPDDVKSADLVTMSYSLSMIPTFYAVVDRIEKLLSRNGIVAVVDFYAQSTASLCGRTNLGGELLRHVNWLSRTFWRLWFEFDRVYLDPARRDYLEYQFGTIKSINSRNTALGRIPYYIWLGCHKRRDPERASKIDAMATESPYLLPVSTSPSLPVVDENGVITVRSKGYEAAVVNLQRNFPLPSFFYQTEAWRIFYDERLPKYNQFAGQYIYAFTWEDPREDDRILKFKPTDTVLAITSAGDNVLTYAALPTSPRRIHCVDLNPHQNHLIELKLAAFSTLEYADIWQMFGEGRHPDFENLLVSKLAPKLSSHALQYWIRNTKTFTGAKGLYDTGSTRWAIRIARYIFWITDCTKDVDALCKATSIAEQKIIYNTRVRPAIINPWVASIVLKNPMFLWKALGVPVHQAEMISSTAGDFLTYITDTLDPIIERSLISTDNYFYYLCLKGRYTHANCPGYLKREAFQRLSKPGALDGIRIHTDEIVDVVARIRRHSVTIAIVMDHMDWFDTDGVDATKEIQALNHAIKMGGRLLFRSASKRPWYTKVYEREGFRCEAAQVREKRTSIDRTNMYASTWVATKPNGGLEPPTLR</sequence>
<dbReference type="Proteomes" id="UP001498771">
    <property type="component" value="Unassembled WGS sequence"/>
</dbReference>
<dbReference type="CDD" id="cd02440">
    <property type="entry name" value="AdoMet_MTases"/>
    <property type="match status" value="1"/>
</dbReference>
<accession>A0ABR1F882</accession>
<dbReference type="Gene3D" id="3.40.50.150">
    <property type="entry name" value="Vaccinia Virus protein VP39"/>
    <property type="match status" value="1"/>
</dbReference>
<dbReference type="SUPFAM" id="SSF53335">
    <property type="entry name" value="S-adenosyl-L-methionine-dependent methyltransferases"/>
    <property type="match status" value="1"/>
</dbReference>
<protein>
    <recommendedName>
        <fullName evidence="1">Methyltransferase type 11 domain-containing protein</fullName>
    </recommendedName>
</protein>
<dbReference type="InterPro" id="IPR021829">
    <property type="entry name" value="DUF3419"/>
</dbReference>
<dbReference type="InterPro" id="IPR029063">
    <property type="entry name" value="SAM-dependent_MTases_sf"/>
</dbReference>
<evidence type="ECO:0000259" key="1">
    <source>
        <dbReference type="Pfam" id="PF08241"/>
    </source>
</evidence>
<comment type="caution">
    <text evidence="2">The sequence shown here is derived from an EMBL/GenBank/DDBJ whole genome shotgun (WGS) entry which is preliminary data.</text>
</comment>
<proteinExistence type="predicted"/>
<dbReference type="Pfam" id="PF08241">
    <property type="entry name" value="Methyltransf_11"/>
    <property type="match status" value="1"/>
</dbReference>
<evidence type="ECO:0000313" key="2">
    <source>
        <dbReference type="EMBL" id="KAK7205967.1"/>
    </source>
</evidence>
<dbReference type="RefSeq" id="XP_064769000.1">
    <property type="nucleotide sequence ID" value="XM_064914769.1"/>
</dbReference>
<reference evidence="2 3" key="1">
    <citation type="submission" date="2024-03" db="EMBL/GenBank/DDBJ databases">
        <title>Genome-scale model development and genomic sequencing of the oleaginous clade Lipomyces.</title>
        <authorList>
            <consortium name="Lawrence Berkeley National Laboratory"/>
            <person name="Czajka J.J."/>
            <person name="Han Y."/>
            <person name="Kim J."/>
            <person name="Mondo S.J."/>
            <person name="Hofstad B.A."/>
            <person name="Robles A."/>
            <person name="Haridas S."/>
            <person name="Riley R."/>
            <person name="LaButti K."/>
            <person name="Pangilinan J."/>
            <person name="Andreopoulos W."/>
            <person name="Lipzen A."/>
            <person name="Yan J."/>
            <person name="Wang M."/>
            <person name="Ng V."/>
            <person name="Grigoriev I.V."/>
            <person name="Spatafora J.W."/>
            <person name="Magnuson J.K."/>
            <person name="Baker S.E."/>
            <person name="Pomraning K.R."/>
        </authorList>
    </citation>
    <scope>NUCLEOTIDE SEQUENCE [LARGE SCALE GENOMIC DNA]</scope>
    <source>
        <strain evidence="2 3">Phaff 52-87</strain>
    </source>
</reference>
<dbReference type="PANTHER" id="PTHR47473">
    <property type="entry name" value="BTA1P"/>
    <property type="match status" value="1"/>
</dbReference>
<dbReference type="PANTHER" id="PTHR47473:SF1">
    <property type="entry name" value="METHYLTRANSFERASE DOMAIN-CONTAINING PROTEIN"/>
    <property type="match status" value="1"/>
</dbReference>
<gene>
    <name evidence="2" type="ORF">BZA70DRAFT_304272</name>
</gene>
<feature type="domain" description="Methyltransferase type 11" evidence="1">
    <location>
        <begin position="89"/>
        <end position="191"/>
    </location>
</feature>
<dbReference type="GeneID" id="90040281"/>
<evidence type="ECO:0000313" key="3">
    <source>
        <dbReference type="Proteomes" id="UP001498771"/>
    </source>
</evidence>
<keyword evidence="3" id="KW-1185">Reference proteome</keyword>
<dbReference type="EMBL" id="JBBJBU010000004">
    <property type="protein sequence ID" value="KAK7205967.1"/>
    <property type="molecule type" value="Genomic_DNA"/>
</dbReference>
<name>A0ABR1F882_9ASCO</name>
<dbReference type="Pfam" id="PF11899">
    <property type="entry name" value="DUF3419"/>
    <property type="match status" value="1"/>
</dbReference>
<organism evidence="2 3">
    <name type="scientific">Myxozyma melibiosi</name>
    <dbReference type="NCBI Taxonomy" id="54550"/>
    <lineage>
        <taxon>Eukaryota</taxon>
        <taxon>Fungi</taxon>
        <taxon>Dikarya</taxon>
        <taxon>Ascomycota</taxon>
        <taxon>Saccharomycotina</taxon>
        <taxon>Lipomycetes</taxon>
        <taxon>Lipomycetales</taxon>
        <taxon>Lipomycetaceae</taxon>
        <taxon>Myxozyma</taxon>
    </lineage>
</organism>